<keyword evidence="2" id="KW-1185">Reference proteome</keyword>
<proteinExistence type="predicted"/>
<name>A0AAW0HRT3_MYOGA</name>
<protein>
    <submittedName>
        <fullName evidence="1">Uncharacterized protein</fullName>
    </submittedName>
</protein>
<comment type="caution">
    <text evidence="1">The sequence shown here is derived from an EMBL/GenBank/DDBJ whole genome shotgun (WGS) entry which is preliminary data.</text>
</comment>
<accession>A0AAW0HRT3</accession>
<evidence type="ECO:0000313" key="1">
    <source>
        <dbReference type="EMBL" id="KAK7804763.1"/>
    </source>
</evidence>
<gene>
    <name evidence="1" type="ORF">U0070_023029</name>
</gene>
<dbReference type="Proteomes" id="UP001488838">
    <property type="component" value="Unassembled WGS sequence"/>
</dbReference>
<dbReference type="EMBL" id="JBBHLL010000363">
    <property type="protein sequence ID" value="KAK7804763.1"/>
    <property type="molecule type" value="Genomic_DNA"/>
</dbReference>
<evidence type="ECO:0000313" key="2">
    <source>
        <dbReference type="Proteomes" id="UP001488838"/>
    </source>
</evidence>
<dbReference type="AlphaFoldDB" id="A0AAW0HRT3"/>
<organism evidence="1 2">
    <name type="scientific">Myodes glareolus</name>
    <name type="common">Bank vole</name>
    <name type="synonym">Clethrionomys glareolus</name>
    <dbReference type="NCBI Taxonomy" id="447135"/>
    <lineage>
        <taxon>Eukaryota</taxon>
        <taxon>Metazoa</taxon>
        <taxon>Chordata</taxon>
        <taxon>Craniata</taxon>
        <taxon>Vertebrata</taxon>
        <taxon>Euteleostomi</taxon>
        <taxon>Mammalia</taxon>
        <taxon>Eutheria</taxon>
        <taxon>Euarchontoglires</taxon>
        <taxon>Glires</taxon>
        <taxon>Rodentia</taxon>
        <taxon>Myomorpha</taxon>
        <taxon>Muroidea</taxon>
        <taxon>Cricetidae</taxon>
        <taxon>Arvicolinae</taxon>
        <taxon>Myodes</taxon>
    </lineage>
</organism>
<sequence>MADGVDQVGLEDAEIRLPLGFKGAPPTRASIASILPGRRRNGKASVSAIGTNTNLEQDGGRYPRGLTFESNSSTGVVKLSEAETVAIRPQTGSADNRQPHRASSLKRVWESVLLRFEPRWGPNLRRMRLRLGKPHSGVVFQHPAYGRRLRAAWLVSGESAPAY</sequence>
<reference evidence="1 2" key="1">
    <citation type="journal article" date="2023" name="bioRxiv">
        <title>Conserved and derived expression patterns and positive selection on dental genes reveal complex evolutionary context of ever-growing rodent molars.</title>
        <authorList>
            <person name="Calamari Z.T."/>
            <person name="Song A."/>
            <person name="Cohen E."/>
            <person name="Akter M."/>
            <person name="Roy R.D."/>
            <person name="Hallikas O."/>
            <person name="Christensen M.M."/>
            <person name="Li P."/>
            <person name="Marangoni P."/>
            <person name="Jernvall J."/>
            <person name="Klein O.D."/>
        </authorList>
    </citation>
    <scope>NUCLEOTIDE SEQUENCE [LARGE SCALE GENOMIC DNA]</scope>
    <source>
        <strain evidence="1">V071</strain>
    </source>
</reference>